<protein>
    <submittedName>
        <fullName evidence="3">Transposase</fullName>
    </submittedName>
</protein>
<evidence type="ECO:0000313" key="2">
    <source>
        <dbReference type="Proteomes" id="UP000280834"/>
    </source>
</evidence>
<dbReference type="Proteomes" id="UP000280834">
    <property type="component" value="Unassembled WGS sequence"/>
</dbReference>
<reference evidence="3" key="1">
    <citation type="submission" date="2017-02" db="UniProtKB">
        <authorList>
            <consortium name="WormBaseParasite"/>
        </authorList>
    </citation>
    <scope>IDENTIFICATION</scope>
</reference>
<evidence type="ECO:0000313" key="3">
    <source>
        <dbReference type="WBParaSite" id="BTMF_0001356201-mRNA-1"/>
    </source>
</evidence>
<dbReference type="AlphaFoldDB" id="A0A0R3R0M5"/>
<sequence>MEDLNHVIFNFDDSSKLKYHLLSNRMAEKGDRYRFNSGLSGHLRERALKVA</sequence>
<gene>
    <name evidence="1" type="ORF">BTMF_LOCUS11561</name>
</gene>
<organism evidence="3">
    <name type="scientific">Brugia timori</name>
    <dbReference type="NCBI Taxonomy" id="42155"/>
    <lineage>
        <taxon>Eukaryota</taxon>
        <taxon>Metazoa</taxon>
        <taxon>Ecdysozoa</taxon>
        <taxon>Nematoda</taxon>
        <taxon>Chromadorea</taxon>
        <taxon>Rhabditida</taxon>
        <taxon>Spirurina</taxon>
        <taxon>Spiruromorpha</taxon>
        <taxon>Filarioidea</taxon>
        <taxon>Onchocercidae</taxon>
        <taxon>Brugia</taxon>
    </lineage>
</organism>
<proteinExistence type="predicted"/>
<name>A0A0R3R0M5_9BILA</name>
<accession>A0A0R3R0M5</accession>
<reference evidence="1 2" key="2">
    <citation type="submission" date="2018-11" db="EMBL/GenBank/DDBJ databases">
        <authorList>
            <consortium name="Pathogen Informatics"/>
        </authorList>
    </citation>
    <scope>NUCLEOTIDE SEQUENCE [LARGE SCALE GENOMIC DNA]</scope>
</reference>
<dbReference type="EMBL" id="UZAG01018411">
    <property type="protein sequence ID" value="VDO39483.1"/>
    <property type="molecule type" value="Genomic_DNA"/>
</dbReference>
<evidence type="ECO:0000313" key="1">
    <source>
        <dbReference type="EMBL" id="VDO39483.1"/>
    </source>
</evidence>
<keyword evidence="2" id="KW-1185">Reference proteome</keyword>
<dbReference type="WBParaSite" id="BTMF_0001356201-mRNA-1">
    <property type="protein sequence ID" value="BTMF_0001356201-mRNA-1"/>
    <property type="gene ID" value="BTMF_0001356201"/>
</dbReference>